<keyword evidence="6" id="KW-0472">Membrane</keyword>
<evidence type="ECO:0000256" key="4">
    <source>
        <dbReference type="ARBA" id="ARBA00022803"/>
    </source>
</evidence>
<evidence type="ECO:0000256" key="6">
    <source>
        <dbReference type="ARBA" id="ARBA00023136"/>
    </source>
</evidence>
<evidence type="ECO:0000313" key="9">
    <source>
        <dbReference type="Proteomes" id="UP000070250"/>
    </source>
</evidence>
<keyword evidence="2" id="KW-0812">Transmembrane</keyword>
<reference evidence="8 9" key="1">
    <citation type="submission" date="2015-06" db="EMBL/GenBank/DDBJ databases">
        <title>A Comprehensive Approach to Explore the Metabolic and Phylogenetic Diversity of Bacterial Steroid Degradation in the Environment: Testosterone as an Example.</title>
        <authorList>
            <person name="Yang F.-C."/>
            <person name="Chen Y.-L."/>
            <person name="Yu C.-P."/>
            <person name="Tang S.-L."/>
            <person name="Wang P.-H."/>
            <person name="Ismail W."/>
            <person name="Wang C.-H."/>
            <person name="Yang C.-Y."/>
            <person name="Chiang Y.-R."/>
        </authorList>
    </citation>
    <scope>NUCLEOTIDE SEQUENCE [LARGE SCALE GENOMIC DNA]</scope>
    <source>
        <strain evidence="8 9">DSM 18526</strain>
    </source>
</reference>
<dbReference type="InterPro" id="IPR011990">
    <property type="entry name" value="TPR-like_helical_dom_sf"/>
</dbReference>
<dbReference type="InterPro" id="IPR037682">
    <property type="entry name" value="TonB_C"/>
</dbReference>
<dbReference type="InterPro" id="IPR019734">
    <property type="entry name" value="TPR_rpt"/>
</dbReference>
<comment type="subcellular location">
    <subcellularLocation>
        <location evidence="1">Membrane</location>
        <topology evidence="1">Single-pass membrane protein</topology>
    </subcellularLocation>
</comment>
<feature type="domain" description="TonB C-terminal" evidence="7">
    <location>
        <begin position="407"/>
        <end position="460"/>
    </location>
</feature>
<dbReference type="NCBIfam" id="TIGR01352">
    <property type="entry name" value="tonB_Cterm"/>
    <property type="match status" value="1"/>
</dbReference>
<evidence type="ECO:0000256" key="5">
    <source>
        <dbReference type="ARBA" id="ARBA00022989"/>
    </source>
</evidence>
<dbReference type="STRING" id="465721.ACG33_00865"/>
<dbReference type="GO" id="GO:0055085">
    <property type="term" value="P:transmembrane transport"/>
    <property type="evidence" value="ECO:0007669"/>
    <property type="project" value="InterPro"/>
</dbReference>
<keyword evidence="9" id="KW-1185">Reference proteome</keyword>
<dbReference type="AlphaFoldDB" id="A0A127F807"/>
<dbReference type="Gene3D" id="1.25.40.10">
    <property type="entry name" value="Tetratricopeptide repeat domain"/>
    <property type="match status" value="2"/>
</dbReference>
<dbReference type="InterPro" id="IPR006260">
    <property type="entry name" value="TonB/TolA_C"/>
</dbReference>
<dbReference type="Gene3D" id="3.30.1150.10">
    <property type="match status" value="1"/>
</dbReference>
<evidence type="ECO:0000313" key="8">
    <source>
        <dbReference type="EMBL" id="AMN45679.1"/>
    </source>
</evidence>
<dbReference type="Pfam" id="PF03544">
    <property type="entry name" value="TonB_C"/>
    <property type="match status" value="1"/>
</dbReference>
<keyword evidence="5" id="KW-1133">Transmembrane helix</keyword>
<proteinExistence type="predicted"/>
<dbReference type="Pfam" id="PF13424">
    <property type="entry name" value="TPR_12"/>
    <property type="match status" value="1"/>
</dbReference>
<evidence type="ECO:0000256" key="1">
    <source>
        <dbReference type="ARBA" id="ARBA00004167"/>
    </source>
</evidence>
<dbReference type="SUPFAM" id="SSF48452">
    <property type="entry name" value="TPR-like"/>
    <property type="match status" value="2"/>
</dbReference>
<accession>A0A127F807</accession>
<dbReference type="GO" id="GO:0016020">
    <property type="term" value="C:membrane"/>
    <property type="evidence" value="ECO:0007669"/>
    <property type="project" value="UniProtKB-SubCell"/>
</dbReference>
<dbReference type="Proteomes" id="UP000070250">
    <property type="component" value="Chromosome"/>
</dbReference>
<evidence type="ECO:0000256" key="2">
    <source>
        <dbReference type="ARBA" id="ARBA00022692"/>
    </source>
</evidence>
<dbReference type="PANTHER" id="PTHR45641">
    <property type="entry name" value="TETRATRICOPEPTIDE REPEAT PROTEIN (AFU_ORTHOLOGUE AFUA_6G03870)"/>
    <property type="match status" value="1"/>
</dbReference>
<evidence type="ECO:0000259" key="7">
    <source>
        <dbReference type="Pfam" id="PF03544"/>
    </source>
</evidence>
<dbReference type="KEGG" id="sdf:ACG33_00865"/>
<protein>
    <recommendedName>
        <fullName evidence="7">TonB C-terminal domain-containing protein</fullName>
    </recommendedName>
</protein>
<gene>
    <name evidence="8" type="ORF">ACG33_00865</name>
</gene>
<sequence length="476" mass="52821">MDSPKLMRFSYPVVLSILLATVPCRSAIQTAHATERPESQQEYWAQVDQQDWTAAAAAAEKLVAATREKAPQHPQMLADVLILLAHAHLGRADYASAETAYQEALSIVQAHASATSSALIEPLRGLGYSLAGGNRDTEAIPYLQRALLIIHRNEGLFDLSQRGILQQLAISLTRSGQAAEAERQMQYLLKVDEHAYGRDDPRLAPTLVRIGSWYGEIGYFQIARAYYRQAISILEAALGSNDPALIEPLQVLAASYPRELLYSTLRRRTDRQRTLMSADGARNESVMLNPRYLDNEGETALRRALALLDMQPAPPADRLIEVLLQNGDWHQIKQQSEKALSYYRRAAALSRKEVPGTDTGIAADSRAMDISSLPTPLSFPVRVYYPMPLQATRHLALPADQVDETFVQIEFTVTRDGTVEDAKVTDHNGSARQASEALEAIKASRFRPRFVDGEPTETTGMRNREIFRTPKAESGD</sequence>
<dbReference type="PANTHER" id="PTHR45641:SF19">
    <property type="entry name" value="NEPHROCYSTIN-3"/>
    <property type="match status" value="1"/>
</dbReference>
<keyword evidence="3" id="KW-0677">Repeat</keyword>
<organism evidence="8 9">
    <name type="scientific">Steroidobacter denitrificans</name>
    <dbReference type="NCBI Taxonomy" id="465721"/>
    <lineage>
        <taxon>Bacteria</taxon>
        <taxon>Pseudomonadati</taxon>
        <taxon>Pseudomonadota</taxon>
        <taxon>Gammaproteobacteria</taxon>
        <taxon>Steroidobacterales</taxon>
        <taxon>Steroidobacteraceae</taxon>
        <taxon>Steroidobacter</taxon>
    </lineage>
</organism>
<evidence type="ECO:0000256" key="3">
    <source>
        <dbReference type="ARBA" id="ARBA00022737"/>
    </source>
</evidence>
<dbReference type="SUPFAM" id="SSF74653">
    <property type="entry name" value="TolA/TonB C-terminal domain"/>
    <property type="match status" value="1"/>
</dbReference>
<dbReference type="EMBL" id="CP011971">
    <property type="protein sequence ID" value="AMN45679.1"/>
    <property type="molecule type" value="Genomic_DNA"/>
</dbReference>
<dbReference type="SMART" id="SM00028">
    <property type="entry name" value="TPR"/>
    <property type="match status" value="4"/>
</dbReference>
<name>A0A127F807_STEDE</name>
<keyword evidence="4" id="KW-0802">TPR repeat</keyword>